<dbReference type="InterPro" id="IPR005835">
    <property type="entry name" value="NTP_transferase_dom"/>
</dbReference>
<dbReference type="RefSeq" id="WP_262067593.1">
    <property type="nucleotide sequence ID" value="NZ_JAMXOC010000001.1"/>
</dbReference>
<evidence type="ECO:0000259" key="3">
    <source>
        <dbReference type="Pfam" id="PF00483"/>
    </source>
</evidence>
<keyword evidence="5" id="KW-1185">Reference proteome</keyword>
<evidence type="ECO:0000313" key="5">
    <source>
        <dbReference type="Proteomes" id="UP001523565"/>
    </source>
</evidence>
<dbReference type="InterPro" id="IPR029044">
    <property type="entry name" value="Nucleotide-diphossugar_trans"/>
</dbReference>
<evidence type="ECO:0000256" key="2">
    <source>
        <dbReference type="ARBA" id="ARBA00022695"/>
    </source>
</evidence>
<sequence length="289" mass="32380">MKEISLVIMAAGIGSRFGGGIKQLEPVGPKGELIIDYSIDDAIKAGFNKVVFVIRKDLEKDFREVIGDRTEKKVNTAYAFQEIDDIPSEYSELAKARKKPWGTGQAILCCKELVTGPFLVINADDFYGYEAYAKAFAYLSSDMRGSDACSVAFKLKNTLSENGGVTRGVCVTKENILEDINETSGIRKSADGIIRDEDGNELGADTVVSMNMWGLKAEIMKELETRFTQFLANQEIGDTKEFLLPIVFDEMIKKENFKIEVLQTNDRWFGVTYQEDKESVQEELQKILQ</sequence>
<name>A0ABT1EDD3_9FIRM</name>
<comment type="caution">
    <text evidence="4">The sequence shown here is derived from an EMBL/GenBank/DDBJ whole genome shotgun (WGS) entry which is preliminary data.</text>
</comment>
<reference evidence="4 5" key="1">
    <citation type="journal article" date="2022" name="Genome Biol. Evol.">
        <title>Host diet, physiology and behaviors set the stage for Lachnospiraceae cladogenesis.</title>
        <authorList>
            <person name="Vera-Ponce De Leon A."/>
            <person name="Schneider M."/>
            <person name="Jahnes B.C."/>
            <person name="Sadowski V."/>
            <person name="Camuy-Velez L.A."/>
            <person name="Duan J."/>
            <person name="Sabree Z.L."/>
        </authorList>
    </citation>
    <scope>NUCLEOTIDE SEQUENCE [LARGE SCALE GENOMIC DNA]</scope>
    <source>
        <strain evidence="4 5">PAL227</strain>
    </source>
</reference>
<dbReference type="Proteomes" id="UP001523565">
    <property type="component" value="Unassembled WGS sequence"/>
</dbReference>
<keyword evidence="1" id="KW-0808">Transferase</keyword>
<evidence type="ECO:0000313" key="4">
    <source>
        <dbReference type="EMBL" id="MCP1108685.1"/>
    </source>
</evidence>
<dbReference type="SUPFAM" id="SSF53448">
    <property type="entry name" value="Nucleotide-diphospho-sugar transferases"/>
    <property type="match status" value="1"/>
</dbReference>
<dbReference type="PANTHER" id="PTHR43584:SF8">
    <property type="entry name" value="N-ACETYLMURAMATE ALPHA-1-PHOSPHATE URIDYLYLTRANSFERASE"/>
    <property type="match status" value="1"/>
</dbReference>
<proteinExistence type="predicted"/>
<protein>
    <submittedName>
        <fullName evidence="4">Sugar phosphate nucleotidyltransferase</fullName>
    </submittedName>
</protein>
<dbReference type="InterPro" id="IPR050065">
    <property type="entry name" value="GlmU-like"/>
</dbReference>
<accession>A0ABT1EDD3</accession>
<keyword evidence="2" id="KW-0548">Nucleotidyltransferase</keyword>
<dbReference type="EMBL" id="JAMZFV010000001">
    <property type="protein sequence ID" value="MCP1108685.1"/>
    <property type="molecule type" value="Genomic_DNA"/>
</dbReference>
<organism evidence="4 5">
    <name type="scientific">Ohessyouella blattaphilus</name>
    <dbReference type="NCBI Taxonomy" id="2949333"/>
    <lineage>
        <taxon>Bacteria</taxon>
        <taxon>Bacillati</taxon>
        <taxon>Bacillota</taxon>
        <taxon>Clostridia</taxon>
        <taxon>Lachnospirales</taxon>
        <taxon>Lachnospiraceae</taxon>
        <taxon>Ohessyouella</taxon>
    </lineage>
</organism>
<dbReference type="PANTHER" id="PTHR43584">
    <property type="entry name" value="NUCLEOTIDYL TRANSFERASE"/>
    <property type="match status" value="1"/>
</dbReference>
<feature type="domain" description="Nucleotidyl transferase" evidence="3">
    <location>
        <begin position="7"/>
        <end position="144"/>
    </location>
</feature>
<dbReference type="Gene3D" id="3.90.550.10">
    <property type="entry name" value="Spore Coat Polysaccharide Biosynthesis Protein SpsA, Chain A"/>
    <property type="match status" value="1"/>
</dbReference>
<gene>
    <name evidence="4" type="ORF">NK118_00270</name>
</gene>
<dbReference type="Pfam" id="PF00483">
    <property type="entry name" value="NTP_transferase"/>
    <property type="match status" value="1"/>
</dbReference>
<evidence type="ECO:0000256" key="1">
    <source>
        <dbReference type="ARBA" id="ARBA00022679"/>
    </source>
</evidence>